<dbReference type="PANTHER" id="PTHR23235">
    <property type="entry name" value="KRUEPPEL-LIKE TRANSCRIPTION FACTOR"/>
    <property type="match status" value="1"/>
</dbReference>
<evidence type="ECO:0000256" key="9">
    <source>
        <dbReference type="PROSITE-ProRule" id="PRU00042"/>
    </source>
</evidence>
<accession>A0A4Z2DX17</accession>
<dbReference type="FunFam" id="3.30.160.60:FF:001289">
    <property type="entry name" value="Zinc finger protein 574"/>
    <property type="match status" value="1"/>
</dbReference>
<dbReference type="GO" id="GO:0045893">
    <property type="term" value="P:positive regulation of DNA-templated transcription"/>
    <property type="evidence" value="ECO:0007669"/>
    <property type="project" value="UniProtKB-ARBA"/>
</dbReference>
<dbReference type="PROSITE" id="PS50157">
    <property type="entry name" value="ZINC_FINGER_C2H2_2"/>
    <property type="match status" value="3"/>
</dbReference>
<feature type="domain" description="C2H2-type" evidence="11">
    <location>
        <begin position="408"/>
        <end position="436"/>
    </location>
</feature>
<dbReference type="STRING" id="6182.A0A4Z2DX17"/>
<dbReference type="GO" id="GO:0000978">
    <property type="term" value="F:RNA polymerase II cis-regulatory region sequence-specific DNA binding"/>
    <property type="evidence" value="ECO:0007669"/>
    <property type="project" value="TreeGrafter"/>
</dbReference>
<reference evidence="12 13" key="1">
    <citation type="submission" date="2019-03" db="EMBL/GenBank/DDBJ databases">
        <title>An improved genome assembly of the fluke Schistosoma japonicum.</title>
        <authorList>
            <person name="Hu W."/>
            <person name="Luo F."/>
            <person name="Yin M."/>
            <person name="Mo X."/>
            <person name="Sun C."/>
            <person name="Wu Q."/>
            <person name="Zhu B."/>
            <person name="Xiang M."/>
            <person name="Wang J."/>
            <person name="Wang Y."/>
            <person name="Zhang T."/>
            <person name="Xu B."/>
            <person name="Zheng H."/>
            <person name="Feng Z."/>
        </authorList>
    </citation>
    <scope>NUCLEOTIDE SEQUENCE [LARGE SCALE GENOMIC DNA]</scope>
    <source>
        <strain evidence="12">HuSjv2</strain>
        <tissue evidence="12">Worms</tissue>
    </source>
</reference>
<dbReference type="PROSITE" id="PS00028">
    <property type="entry name" value="ZINC_FINGER_C2H2_1"/>
    <property type="match status" value="3"/>
</dbReference>
<evidence type="ECO:0000256" key="5">
    <source>
        <dbReference type="ARBA" id="ARBA00022833"/>
    </source>
</evidence>
<evidence type="ECO:0000256" key="1">
    <source>
        <dbReference type="ARBA" id="ARBA00004123"/>
    </source>
</evidence>
<evidence type="ECO:0000256" key="10">
    <source>
        <dbReference type="SAM" id="MobiDB-lite"/>
    </source>
</evidence>
<keyword evidence="7" id="KW-0804">Transcription</keyword>
<keyword evidence="3" id="KW-0677">Repeat</keyword>
<feature type="domain" description="C2H2-type" evidence="11">
    <location>
        <begin position="380"/>
        <end position="407"/>
    </location>
</feature>
<evidence type="ECO:0000256" key="6">
    <source>
        <dbReference type="ARBA" id="ARBA00023015"/>
    </source>
</evidence>
<keyword evidence="2" id="KW-0479">Metal-binding</keyword>
<dbReference type="FunFam" id="3.30.160.60:FF:001732">
    <property type="entry name" value="Zgc:162936"/>
    <property type="match status" value="1"/>
</dbReference>
<gene>
    <name evidence="12" type="ORF">EWB00_000977</name>
</gene>
<dbReference type="SUPFAM" id="SSF57667">
    <property type="entry name" value="beta-beta-alpha zinc fingers"/>
    <property type="match status" value="1"/>
</dbReference>
<feature type="domain" description="C2H2-type" evidence="11">
    <location>
        <begin position="437"/>
        <end position="464"/>
    </location>
</feature>
<dbReference type="Gene3D" id="3.30.160.60">
    <property type="entry name" value="Classic Zinc Finger"/>
    <property type="match status" value="3"/>
</dbReference>
<keyword evidence="13" id="KW-1185">Reference proteome</keyword>
<keyword evidence="4 9" id="KW-0863">Zinc-finger</keyword>
<evidence type="ECO:0000313" key="13">
    <source>
        <dbReference type="Proteomes" id="UP000311919"/>
    </source>
</evidence>
<feature type="region of interest" description="Disordered" evidence="10">
    <location>
        <begin position="313"/>
        <end position="338"/>
    </location>
</feature>
<evidence type="ECO:0000256" key="2">
    <source>
        <dbReference type="ARBA" id="ARBA00022723"/>
    </source>
</evidence>
<dbReference type="Proteomes" id="UP000311919">
    <property type="component" value="Unassembled WGS sequence"/>
</dbReference>
<organism evidence="12 13">
    <name type="scientific">Schistosoma japonicum</name>
    <name type="common">Blood fluke</name>
    <dbReference type="NCBI Taxonomy" id="6182"/>
    <lineage>
        <taxon>Eukaryota</taxon>
        <taxon>Metazoa</taxon>
        <taxon>Spiralia</taxon>
        <taxon>Lophotrochozoa</taxon>
        <taxon>Platyhelminthes</taxon>
        <taxon>Trematoda</taxon>
        <taxon>Digenea</taxon>
        <taxon>Strigeidida</taxon>
        <taxon>Schistosomatoidea</taxon>
        <taxon>Schistosomatidae</taxon>
        <taxon>Schistosoma</taxon>
    </lineage>
</organism>
<dbReference type="Pfam" id="PF00096">
    <property type="entry name" value="zf-C2H2"/>
    <property type="match status" value="3"/>
</dbReference>
<dbReference type="PANTHER" id="PTHR23235:SF120">
    <property type="entry name" value="KRUPPEL-LIKE FACTOR 15"/>
    <property type="match status" value="1"/>
</dbReference>
<dbReference type="GO" id="GO:0008270">
    <property type="term" value="F:zinc ion binding"/>
    <property type="evidence" value="ECO:0007669"/>
    <property type="project" value="UniProtKB-KW"/>
</dbReference>
<evidence type="ECO:0000256" key="7">
    <source>
        <dbReference type="ARBA" id="ARBA00023163"/>
    </source>
</evidence>
<dbReference type="InterPro" id="IPR036236">
    <property type="entry name" value="Znf_C2H2_sf"/>
</dbReference>
<dbReference type="OrthoDB" id="3437960at2759"/>
<keyword evidence="8" id="KW-0539">Nucleus</keyword>
<dbReference type="AlphaFoldDB" id="A0A4Z2DX17"/>
<sequence>MQPRLFKAQSIYALTLTGNQMIMVTEESNKTSVEIQSIQPAPLDLSCRSPMMNKSKNFNKVPVSTITIPVINKYDKSSSIQLNDTQNAFISTSITTHLNDEMTNFKKNTIRLSDQLHYPHSSITEQINTTLLKSNVEKLYMLHRMKSDQLKFMPDSYNSPLMMMIPRPEQLLALTMLHNHKTVKFTSIISNNNINNNKDNLMLSNELNPSSFNNQSLFINYNQLIDRNNINNNHYTNFIHSNIMSTYMKMLEKSKNPMKINEFYDDFLDSNSNATSYEITTKWLLSWLRKNIHTTINTEVKYPIKSKLSQTIANNDSNDEDDDDNNENNCNNNNNLNSIHKKPKTISNIFNILPSDNIELIKGGMSSTYTSQFTSKHERYNCHFCGKMFPRSANLTRHIRTHTGEQPYKCMHCPRSFSISSNLQRHIRNIHQKERPFHCNVCLKRFGQRANLERHIRNHLINKYHHHHHRHHQQQQHQNNSHHHYTHTSSRQHYRKSTIELNDFLFGTNS</sequence>
<dbReference type="GO" id="GO:0005634">
    <property type="term" value="C:nucleus"/>
    <property type="evidence" value="ECO:0007669"/>
    <property type="project" value="UniProtKB-SubCell"/>
</dbReference>
<evidence type="ECO:0000256" key="4">
    <source>
        <dbReference type="ARBA" id="ARBA00022771"/>
    </source>
</evidence>
<dbReference type="FunFam" id="3.30.160.60:FF:000112">
    <property type="entry name" value="Mds1 and evi1 complex locus protein"/>
    <property type="match status" value="1"/>
</dbReference>
<feature type="region of interest" description="Disordered" evidence="10">
    <location>
        <begin position="465"/>
        <end position="494"/>
    </location>
</feature>
<keyword evidence="6" id="KW-0805">Transcription regulation</keyword>
<evidence type="ECO:0000256" key="8">
    <source>
        <dbReference type="ARBA" id="ARBA00023242"/>
    </source>
</evidence>
<evidence type="ECO:0000313" key="12">
    <source>
        <dbReference type="EMBL" id="TNN21091.1"/>
    </source>
</evidence>
<feature type="compositionally biased region" description="Low complexity" evidence="10">
    <location>
        <begin position="327"/>
        <end position="338"/>
    </location>
</feature>
<dbReference type="GO" id="GO:0000981">
    <property type="term" value="F:DNA-binding transcription factor activity, RNA polymerase II-specific"/>
    <property type="evidence" value="ECO:0007669"/>
    <property type="project" value="TreeGrafter"/>
</dbReference>
<feature type="compositionally biased region" description="Acidic residues" evidence="10">
    <location>
        <begin position="317"/>
        <end position="326"/>
    </location>
</feature>
<name>A0A4Z2DX17_SCHJA</name>
<proteinExistence type="predicted"/>
<comment type="subcellular location">
    <subcellularLocation>
        <location evidence="1">Nucleus</location>
    </subcellularLocation>
</comment>
<evidence type="ECO:0000256" key="3">
    <source>
        <dbReference type="ARBA" id="ARBA00022737"/>
    </source>
</evidence>
<evidence type="ECO:0000259" key="11">
    <source>
        <dbReference type="PROSITE" id="PS50157"/>
    </source>
</evidence>
<dbReference type="SMART" id="SM00355">
    <property type="entry name" value="ZnF_C2H2"/>
    <property type="match status" value="3"/>
</dbReference>
<keyword evidence="5" id="KW-0862">Zinc</keyword>
<protein>
    <submittedName>
        <fullName evidence="12">PR domain zinc finger protein isoform 2</fullName>
    </submittedName>
</protein>
<dbReference type="GO" id="GO:0005694">
    <property type="term" value="C:chromosome"/>
    <property type="evidence" value="ECO:0007669"/>
    <property type="project" value="UniProtKB-ARBA"/>
</dbReference>
<dbReference type="InterPro" id="IPR013087">
    <property type="entry name" value="Znf_C2H2_type"/>
</dbReference>
<dbReference type="EMBL" id="SKCS01000014">
    <property type="protein sequence ID" value="TNN21091.1"/>
    <property type="molecule type" value="Genomic_DNA"/>
</dbReference>
<comment type="caution">
    <text evidence="12">The sequence shown here is derived from an EMBL/GenBank/DDBJ whole genome shotgun (WGS) entry which is preliminary data.</text>
</comment>